<dbReference type="FunFam" id="3.40.1440.60:FF:000001">
    <property type="entry name" value="Primosomal protein N"/>
    <property type="match status" value="1"/>
</dbReference>
<dbReference type="GO" id="GO:0006310">
    <property type="term" value="P:DNA recombination"/>
    <property type="evidence" value="ECO:0007669"/>
    <property type="project" value="InterPro"/>
</dbReference>
<feature type="binding site" evidence="12">
    <location>
        <position position="453"/>
    </location>
    <ligand>
        <name>Zn(2+)</name>
        <dbReference type="ChEBI" id="CHEBI:29105"/>
        <label>2</label>
    </ligand>
</feature>
<dbReference type="PANTHER" id="PTHR30580:SF0">
    <property type="entry name" value="PRIMOSOMAL PROTEIN N"/>
    <property type="match status" value="1"/>
</dbReference>
<dbReference type="InterPro" id="IPR041236">
    <property type="entry name" value="PriA_C"/>
</dbReference>
<keyword evidence="8 12" id="KW-0067">ATP-binding</keyword>
<dbReference type="GO" id="GO:1990077">
    <property type="term" value="C:primosome complex"/>
    <property type="evidence" value="ECO:0007669"/>
    <property type="project" value="UniProtKB-UniRule"/>
</dbReference>
<comment type="catalytic activity">
    <reaction evidence="12">
        <text>Couples ATP hydrolysis with the unwinding of duplex DNA by translocating in the 3'-5' direction.</text>
        <dbReference type="EC" id="5.6.2.4"/>
    </reaction>
</comment>
<dbReference type="EC" id="5.6.2.4" evidence="12"/>
<evidence type="ECO:0000256" key="8">
    <source>
        <dbReference type="ARBA" id="ARBA00022840"/>
    </source>
</evidence>
<dbReference type="CDD" id="cd17929">
    <property type="entry name" value="DEXHc_priA"/>
    <property type="match status" value="1"/>
</dbReference>
<dbReference type="GO" id="GO:0008270">
    <property type="term" value="F:zinc ion binding"/>
    <property type="evidence" value="ECO:0007669"/>
    <property type="project" value="UniProtKB-UniRule"/>
</dbReference>
<keyword evidence="9 12" id="KW-0238">DNA-binding</keyword>
<comment type="subunit">
    <text evidence="12">Component of the replication restart primosome.</text>
</comment>
<dbReference type="Gene3D" id="3.40.50.300">
    <property type="entry name" value="P-loop containing nucleotide triphosphate hydrolases"/>
    <property type="match status" value="2"/>
</dbReference>
<dbReference type="AlphaFoldDB" id="A0A2P6ATL2"/>
<keyword evidence="4 12" id="KW-0547">Nucleotide-binding</keyword>
<dbReference type="SUPFAM" id="SSF52540">
    <property type="entry name" value="P-loop containing nucleoside triphosphate hydrolases"/>
    <property type="match status" value="2"/>
</dbReference>
<keyword evidence="6 12" id="KW-0347">Helicase</keyword>
<keyword evidence="1 12" id="KW-0639">Primosome</keyword>
<gene>
    <name evidence="12" type="primary">priA</name>
    <name evidence="14" type="ORF">C5O18_03565</name>
</gene>
<comment type="similarity">
    <text evidence="12">Belongs to the helicase family. PriA subfamily.</text>
</comment>
<dbReference type="GO" id="GO:0006302">
    <property type="term" value="P:double-strand break repair"/>
    <property type="evidence" value="ECO:0007669"/>
    <property type="project" value="InterPro"/>
</dbReference>
<dbReference type="Proteomes" id="UP000243900">
    <property type="component" value="Unassembled WGS sequence"/>
</dbReference>
<feature type="binding site" evidence="12">
    <location>
        <position position="447"/>
    </location>
    <ligand>
        <name>Zn(2+)</name>
        <dbReference type="ChEBI" id="CHEBI:29105"/>
        <label>1</label>
    </ligand>
</feature>
<sequence length="738" mass="79537">MTILRLALPSPLRQAFDYRLPAALAADGVPAAGVRVRVPFGRQQLVALVLEEAAEPAVAEAKLRPVQAVLDDAPVLPPALWRLALWTAHYYQHPLGDALSQMLPVLVRQGEPLRVEPAPVWRLTPRGLALADDGLQRAPRQQAAHAMLKAHPDGLADATLKGLGIGREALQALADKELAGRVAVAAGRAAGADAWPVPLLAEAALALNDEQQAAVAAVIGDLRGFHPWLLQGITGSGKTEVYLQAMAPVLAEGRQVLVLVPEIGLTPQTVARFQARYRCPVVVLHSGLTDRERLQAWRSAREGEAGIVIGTRSAVFTPLARPGLIIVDEEHDLSFKQQEGFRYHGRDVAVRRAQLEDIPVLLGSATPALESLANAAAGRYRLLTLARRAGGARSPGVRLIDVRGHRLVEGLAPAVHEAMKATLARGEQVLVFLNRRGYAPVLMCHDCGWQAGCQRCDARPTLHRDPPRLHCHHCGSEQRPPRQCPDCGSTDLRPVGAGTERLEDGLAPLFPGVAIHRVDRDSTRRKGSLQAMMARIHEGGAAILVGTQMLAKGHHFPAVTLVVIPDGDGGLFSADFRGPERLAQQLVQVSGRAGRAERPGQVLLQTHQPEHPLFAVLLGQGYSACARMLLEERALLGLPPSGHLALLRAEATRAELPLAFLQQAAMTVLQQGGGVQAWGPVPAPMARKAGMHRVHLLLKCDDRRRLHALLATLVPWLDTLPAARQVRWSVDVDPQELG</sequence>
<dbReference type="GO" id="GO:0006270">
    <property type="term" value="P:DNA replication initiation"/>
    <property type="evidence" value="ECO:0007669"/>
    <property type="project" value="TreeGrafter"/>
</dbReference>
<organism evidence="14 15">
    <name type="scientific">Amnimonas aquatica</name>
    <dbReference type="NCBI Taxonomy" id="2094561"/>
    <lineage>
        <taxon>Bacteria</taxon>
        <taxon>Pseudomonadati</taxon>
        <taxon>Pseudomonadota</taxon>
        <taxon>Gammaproteobacteria</taxon>
        <taxon>Moraxellales</taxon>
        <taxon>Moraxellaceae</taxon>
        <taxon>Amnimonas</taxon>
    </lineage>
</organism>
<evidence type="ECO:0000256" key="9">
    <source>
        <dbReference type="ARBA" id="ARBA00023125"/>
    </source>
</evidence>
<feature type="binding site" evidence="12">
    <location>
        <position position="444"/>
    </location>
    <ligand>
        <name>Zn(2+)</name>
        <dbReference type="ChEBI" id="CHEBI:29105"/>
        <label>1</label>
    </ligand>
</feature>
<dbReference type="Pfam" id="PF00271">
    <property type="entry name" value="Helicase_C"/>
    <property type="match status" value="1"/>
</dbReference>
<dbReference type="GO" id="GO:0016887">
    <property type="term" value="F:ATP hydrolysis activity"/>
    <property type="evidence" value="ECO:0007669"/>
    <property type="project" value="RHEA"/>
</dbReference>
<dbReference type="PANTHER" id="PTHR30580">
    <property type="entry name" value="PRIMOSOMAL PROTEIN N"/>
    <property type="match status" value="1"/>
</dbReference>
<dbReference type="NCBIfam" id="TIGR00595">
    <property type="entry name" value="priA"/>
    <property type="match status" value="1"/>
</dbReference>
<dbReference type="Pfam" id="PF17764">
    <property type="entry name" value="PriA_3primeBD"/>
    <property type="match status" value="1"/>
</dbReference>
<comment type="caution">
    <text evidence="14">The sequence shown here is derived from an EMBL/GenBank/DDBJ whole genome shotgun (WGS) entry which is preliminary data.</text>
</comment>
<dbReference type="InterPro" id="IPR011545">
    <property type="entry name" value="DEAD/DEAH_box_helicase_dom"/>
</dbReference>
<dbReference type="SMART" id="SM00487">
    <property type="entry name" value="DEXDc"/>
    <property type="match status" value="1"/>
</dbReference>
<comment type="catalytic activity">
    <reaction evidence="11 12">
        <text>ATP + H2O = ADP + phosphate + H(+)</text>
        <dbReference type="Rhea" id="RHEA:13065"/>
        <dbReference type="ChEBI" id="CHEBI:15377"/>
        <dbReference type="ChEBI" id="CHEBI:15378"/>
        <dbReference type="ChEBI" id="CHEBI:30616"/>
        <dbReference type="ChEBI" id="CHEBI:43474"/>
        <dbReference type="ChEBI" id="CHEBI:456216"/>
        <dbReference type="EC" id="5.6.2.4"/>
    </reaction>
</comment>
<dbReference type="Pfam" id="PF00270">
    <property type="entry name" value="DEAD"/>
    <property type="match status" value="1"/>
</dbReference>
<dbReference type="InterPro" id="IPR042115">
    <property type="entry name" value="PriA_3primeBD_sf"/>
</dbReference>
<dbReference type="GO" id="GO:0003677">
    <property type="term" value="F:DNA binding"/>
    <property type="evidence" value="ECO:0007669"/>
    <property type="project" value="UniProtKB-UniRule"/>
</dbReference>
<feature type="binding site" evidence="12">
    <location>
        <position position="471"/>
    </location>
    <ligand>
        <name>Zn(2+)</name>
        <dbReference type="ChEBI" id="CHEBI:29105"/>
        <label>2</label>
    </ligand>
</feature>
<name>A0A2P6ATL2_9GAMM</name>
<evidence type="ECO:0000256" key="2">
    <source>
        <dbReference type="ARBA" id="ARBA00022705"/>
    </source>
</evidence>
<feature type="binding site" evidence="12">
    <location>
        <position position="484"/>
    </location>
    <ligand>
        <name>Zn(2+)</name>
        <dbReference type="ChEBI" id="CHEBI:29105"/>
        <label>1</label>
    </ligand>
</feature>
<accession>A0A2P6ATL2</accession>
<protein>
    <recommendedName>
        <fullName evidence="12">Replication restart protein PriA</fullName>
    </recommendedName>
    <alternativeName>
        <fullName evidence="12">ATP-dependent DNA helicase PriA</fullName>
        <ecNumber evidence="12">5.6.2.4</ecNumber>
    </alternativeName>
    <alternativeName>
        <fullName evidence="12">DNA 3'-5' helicase PriA</fullName>
    </alternativeName>
</protein>
<keyword evidence="3 12" id="KW-0479">Metal-binding</keyword>
<dbReference type="CDD" id="cd18804">
    <property type="entry name" value="SF2_C_priA"/>
    <property type="match status" value="1"/>
</dbReference>
<dbReference type="InterPro" id="IPR041222">
    <property type="entry name" value="PriA_3primeBD"/>
</dbReference>
<evidence type="ECO:0000313" key="14">
    <source>
        <dbReference type="EMBL" id="PQA48001.1"/>
    </source>
</evidence>
<dbReference type="Gene3D" id="3.40.1440.60">
    <property type="entry name" value="PriA, 3(prime) DNA-binding domain"/>
    <property type="match status" value="1"/>
</dbReference>
<dbReference type="PROSITE" id="PS51192">
    <property type="entry name" value="HELICASE_ATP_BIND_1"/>
    <property type="match status" value="1"/>
</dbReference>
<dbReference type="InterPro" id="IPR001650">
    <property type="entry name" value="Helicase_C-like"/>
</dbReference>
<comment type="function">
    <text evidence="12">Initiates the restart of stalled replication forks, which reloads the replicative helicase on sites other than the origin of replication. Recognizes and binds to abandoned replication forks and remodels them to uncover a helicase loading site. Promotes assembly of the primosome at these replication forks.</text>
</comment>
<dbReference type="FunFam" id="3.40.50.300:FF:000489">
    <property type="entry name" value="Primosome assembly protein PriA"/>
    <property type="match status" value="1"/>
</dbReference>
<dbReference type="NCBIfam" id="NF004067">
    <property type="entry name" value="PRK05580.1-4"/>
    <property type="match status" value="1"/>
</dbReference>
<dbReference type="GO" id="GO:0006269">
    <property type="term" value="P:DNA replication, synthesis of primer"/>
    <property type="evidence" value="ECO:0007669"/>
    <property type="project" value="UniProtKB-KW"/>
</dbReference>
<dbReference type="Pfam" id="PF18074">
    <property type="entry name" value="PriA_C"/>
    <property type="match status" value="1"/>
</dbReference>
<dbReference type="NCBIfam" id="NF004065">
    <property type="entry name" value="PRK05580.1-1"/>
    <property type="match status" value="1"/>
</dbReference>
<evidence type="ECO:0000256" key="4">
    <source>
        <dbReference type="ARBA" id="ARBA00022741"/>
    </source>
</evidence>
<keyword evidence="7 12" id="KW-0862">Zinc</keyword>
<dbReference type="InterPro" id="IPR040498">
    <property type="entry name" value="PriA_CRR"/>
</dbReference>
<evidence type="ECO:0000256" key="5">
    <source>
        <dbReference type="ARBA" id="ARBA00022801"/>
    </source>
</evidence>
<evidence type="ECO:0000256" key="6">
    <source>
        <dbReference type="ARBA" id="ARBA00022806"/>
    </source>
</evidence>
<keyword evidence="5 12" id="KW-0378">Hydrolase</keyword>
<evidence type="ECO:0000256" key="11">
    <source>
        <dbReference type="ARBA" id="ARBA00048988"/>
    </source>
</evidence>
<proteinExistence type="inferred from homology"/>
<evidence type="ECO:0000256" key="12">
    <source>
        <dbReference type="HAMAP-Rule" id="MF_00983"/>
    </source>
</evidence>
<keyword evidence="2 12" id="KW-0235">DNA replication</keyword>
<dbReference type="SMART" id="SM00490">
    <property type="entry name" value="HELICc"/>
    <property type="match status" value="1"/>
</dbReference>
<keyword evidence="10 12" id="KW-0413">Isomerase</keyword>
<keyword evidence="15" id="KW-1185">Reference proteome</keyword>
<dbReference type="GO" id="GO:0043138">
    <property type="term" value="F:3'-5' DNA helicase activity"/>
    <property type="evidence" value="ECO:0007669"/>
    <property type="project" value="UniProtKB-EC"/>
</dbReference>
<dbReference type="OrthoDB" id="9759544at2"/>
<dbReference type="EMBL" id="PTQZ01000051">
    <property type="protein sequence ID" value="PQA48001.1"/>
    <property type="molecule type" value="Genomic_DNA"/>
</dbReference>
<evidence type="ECO:0000256" key="7">
    <source>
        <dbReference type="ARBA" id="ARBA00022833"/>
    </source>
</evidence>
<evidence type="ECO:0000256" key="1">
    <source>
        <dbReference type="ARBA" id="ARBA00022515"/>
    </source>
</evidence>
<dbReference type="HAMAP" id="MF_00983">
    <property type="entry name" value="PriA"/>
    <property type="match status" value="1"/>
</dbReference>
<dbReference type="GO" id="GO:0005524">
    <property type="term" value="F:ATP binding"/>
    <property type="evidence" value="ECO:0007669"/>
    <property type="project" value="UniProtKB-UniRule"/>
</dbReference>
<dbReference type="InterPro" id="IPR014001">
    <property type="entry name" value="Helicase_ATP-bd"/>
</dbReference>
<evidence type="ECO:0000256" key="10">
    <source>
        <dbReference type="ARBA" id="ARBA00023235"/>
    </source>
</evidence>
<evidence type="ECO:0000313" key="15">
    <source>
        <dbReference type="Proteomes" id="UP000243900"/>
    </source>
</evidence>
<feature type="binding site" evidence="12">
    <location>
        <position position="456"/>
    </location>
    <ligand>
        <name>Zn(2+)</name>
        <dbReference type="ChEBI" id="CHEBI:29105"/>
        <label>2</label>
    </ligand>
</feature>
<comment type="cofactor">
    <cofactor evidence="12">
        <name>Zn(2+)</name>
        <dbReference type="ChEBI" id="CHEBI:29105"/>
    </cofactor>
    <text evidence="12">Binds 2 zinc ions per subunit.</text>
</comment>
<feature type="binding site" evidence="12">
    <location>
        <position position="474"/>
    </location>
    <ligand>
        <name>Zn(2+)</name>
        <dbReference type="ChEBI" id="CHEBI:29105"/>
        <label>2</label>
    </ligand>
</feature>
<dbReference type="Pfam" id="PF18319">
    <property type="entry name" value="Zn_ribbon_PriA"/>
    <property type="match status" value="1"/>
</dbReference>
<dbReference type="InterPro" id="IPR005259">
    <property type="entry name" value="PriA"/>
</dbReference>
<reference evidence="15" key="1">
    <citation type="submission" date="2018-02" db="EMBL/GenBank/DDBJ databases">
        <title>Genome sequencing of Solimonas sp. HR-BB.</title>
        <authorList>
            <person name="Lee Y."/>
            <person name="Jeon C.O."/>
        </authorList>
    </citation>
    <scope>NUCLEOTIDE SEQUENCE [LARGE SCALE GENOMIC DNA]</scope>
    <source>
        <strain evidence="15">HR-E</strain>
    </source>
</reference>
<evidence type="ECO:0000259" key="13">
    <source>
        <dbReference type="PROSITE" id="PS51192"/>
    </source>
</evidence>
<feature type="binding site" evidence="12">
    <location>
        <position position="487"/>
    </location>
    <ligand>
        <name>Zn(2+)</name>
        <dbReference type="ChEBI" id="CHEBI:29105"/>
        <label>1</label>
    </ligand>
</feature>
<feature type="domain" description="Helicase ATP-binding" evidence="13">
    <location>
        <begin position="219"/>
        <end position="385"/>
    </location>
</feature>
<dbReference type="InterPro" id="IPR027417">
    <property type="entry name" value="P-loop_NTPase"/>
</dbReference>
<evidence type="ECO:0000256" key="3">
    <source>
        <dbReference type="ARBA" id="ARBA00022723"/>
    </source>
</evidence>